<gene>
    <name evidence="2" type="ORF">ACFPN2_18395</name>
</gene>
<comment type="caution">
    <text evidence="2">The sequence shown here is derived from an EMBL/GenBank/DDBJ whole genome shotgun (WGS) entry which is preliminary data.</text>
</comment>
<dbReference type="Pfam" id="PF11859">
    <property type="entry name" value="DUF3379"/>
    <property type="match status" value="1"/>
</dbReference>
<dbReference type="InterPro" id="IPR021806">
    <property type="entry name" value="DUF3379"/>
</dbReference>
<feature type="transmembrane region" description="Helical" evidence="1">
    <location>
        <begin position="65"/>
        <end position="86"/>
    </location>
</feature>
<protein>
    <submittedName>
        <fullName evidence="2">DUF3379 family protein</fullName>
    </submittedName>
</protein>
<evidence type="ECO:0000256" key="1">
    <source>
        <dbReference type="SAM" id="Phobius"/>
    </source>
</evidence>
<keyword evidence="1" id="KW-1133">Transmembrane helix</keyword>
<organism evidence="2 3">
    <name type="scientific">Steroidobacter flavus</name>
    <dbReference type="NCBI Taxonomy" id="1842136"/>
    <lineage>
        <taxon>Bacteria</taxon>
        <taxon>Pseudomonadati</taxon>
        <taxon>Pseudomonadota</taxon>
        <taxon>Gammaproteobacteria</taxon>
        <taxon>Steroidobacterales</taxon>
        <taxon>Steroidobacteraceae</taxon>
        <taxon>Steroidobacter</taxon>
    </lineage>
</organism>
<keyword evidence="1" id="KW-0812">Transmembrane</keyword>
<dbReference type="Proteomes" id="UP001595904">
    <property type="component" value="Unassembled WGS sequence"/>
</dbReference>
<accession>A0ABV8STY0</accession>
<keyword evidence="3" id="KW-1185">Reference proteome</keyword>
<reference evidence="3" key="1">
    <citation type="journal article" date="2019" name="Int. J. Syst. Evol. Microbiol.">
        <title>The Global Catalogue of Microorganisms (GCM) 10K type strain sequencing project: providing services to taxonomists for standard genome sequencing and annotation.</title>
        <authorList>
            <consortium name="The Broad Institute Genomics Platform"/>
            <consortium name="The Broad Institute Genome Sequencing Center for Infectious Disease"/>
            <person name="Wu L."/>
            <person name="Ma J."/>
        </authorList>
    </citation>
    <scope>NUCLEOTIDE SEQUENCE [LARGE SCALE GENOMIC DNA]</scope>
    <source>
        <strain evidence="3">CGMCC 1.10759</strain>
    </source>
</reference>
<evidence type="ECO:0000313" key="3">
    <source>
        <dbReference type="Proteomes" id="UP001595904"/>
    </source>
</evidence>
<sequence length="217" mass="23768">MNCEELRTIVGAEPNSTNPEVLKHIESCPDCARYRQELQAMDRLIYRALAVDAPAEKRATQPSRVWRMAASVLVAVLVGAMSLWLLTPRESFAAEAIAHVKHEQFSLVRTSETVDAQELEKVLAASRLRLKPGAARVSYAQSCPFRGQRVPHLVVQTEQGPVTALVVTDAPTQGREHIDEKGFQGEIIPAPRGVIVVLGQNVPVDAVAKTLLSALEY</sequence>
<evidence type="ECO:0000313" key="2">
    <source>
        <dbReference type="EMBL" id="MFC4311074.1"/>
    </source>
</evidence>
<dbReference type="EMBL" id="JBHSDU010000003">
    <property type="protein sequence ID" value="MFC4311074.1"/>
    <property type="molecule type" value="Genomic_DNA"/>
</dbReference>
<keyword evidence="1" id="KW-0472">Membrane</keyword>
<proteinExistence type="predicted"/>
<dbReference type="RefSeq" id="WP_380599094.1">
    <property type="nucleotide sequence ID" value="NZ_JBHSDU010000003.1"/>
</dbReference>
<name>A0ABV8STY0_9GAMM</name>